<feature type="region of interest" description="Disordered" evidence="7">
    <location>
        <begin position="463"/>
        <end position="486"/>
    </location>
</feature>
<keyword evidence="3" id="KW-0597">Phosphoprotein</keyword>
<dbReference type="Pfam" id="PF02518">
    <property type="entry name" value="HATPase_c"/>
    <property type="match status" value="1"/>
</dbReference>
<dbReference type="AlphaFoldDB" id="A0A225NEF2"/>
<dbReference type="PRINTS" id="PR00344">
    <property type="entry name" value="BCTRLSENSOR"/>
</dbReference>
<feature type="transmembrane region" description="Helical" evidence="8">
    <location>
        <begin position="38"/>
        <end position="57"/>
    </location>
</feature>
<dbReference type="EC" id="2.7.13.3" evidence="2"/>
<dbReference type="SMART" id="SM00388">
    <property type="entry name" value="HisKA"/>
    <property type="match status" value="1"/>
</dbReference>
<evidence type="ECO:0000256" key="4">
    <source>
        <dbReference type="ARBA" id="ARBA00022679"/>
    </source>
</evidence>
<evidence type="ECO:0000256" key="3">
    <source>
        <dbReference type="ARBA" id="ARBA00022553"/>
    </source>
</evidence>
<organism evidence="10 11">
    <name type="scientific">Marinibacterium profundimaris</name>
    <dbReference type="NCBI Taxonomy" id="1679460"/>
    <lineage>
        <taxon>Bacteria</taxon>
        <taxon>Pseudomonadati</taxon>
        <taxon>Pseudomonadota</taxon>
        <taxon>Alphaproteobacteria</taxon>
        <taxon>Rhodobacterales</taxon>
        <taxon>Paracoccaceae</taxon>
        <taxon>Marinibacterium</taxon>
    </lineage>
</organism>
<dbReference type="GO" id="GO:0000155">
    <property type="term" value="F:phosphorelay sensor kinase activity"/>
    <property type="evidence" value="ECO:0007669"/>
    <property type="project" value="InterPro"/>
</dbReference>
<dbReference type="SUPFAM" id="SSF55874">
    <property type="entry name" value="ATPase domain of HSP90 chaperone/DNA topoisomerase II/histidine kinase"/>
    <property type="match status" value="1"/>
</dbReference>
<keyword evidence="11" id="KW-1185">Reference proteome</keyword>
<evidence type="ECO:0000256" key="1">
    <source>
        <dbReference type="ARBA" id="ARBA00000085"/>
    </source>
</evidence>
<gene>
    <name evidence="10" type="ORF">ATO3_19275</name>
</gene>
<evidence type="ECO:0000313" key="10">
    <source>
        <dbReference type="EMBL" id="OWU70983.1"/>
    </source>
</evidence>
<dbReference type="InterPro" id="IPR003661">
    <property type="entry name" value="HisK_dim/P_dom"/>
</dbReference>
<evidence type="ECO:0000256" key="5">
    <source>
        <dbReference type="ARBA" id="ARBA00022777"/>
    </source>
</evidence>
<evidence type="ECO:0000256" key="8">
    <source>
        <dbReference type="SAM" id="Phobius"/>
    </source>
</evidence>
<keyword evidence="8" id="KW-0812">Transmembrane</keyword>
<feature type="transmembrane region" description="Helical" evidence="8">
    <location>
        <begin position="63"/>
        <end position="85"/>
    </location>
</feature>
<keyword evidence="8" id="KW-1133">Transmembrane helix</keyword>
<dbReference type="InterPro" id="IPR005467">
    <property type="entry name" value="His_kinase_dom"/>
</dbReference>
<evidence type="ECO:0000256" key="6">
    <source>
        <dbReference type="ARBA" id="ARBA00023012"/>
    </source>
</evidence>
<dbReference type="InterPro" id="IPR050736">
    <property type="entry name" value="Sensor_HK_Regulatory"/>
</dbReference>
<feature type="transmembrane region" description="Helical" evidence="8">
    <location>
        <begin position="122"/>
        <end position="142"/>
    </location>
</feature>
<keyword evidence="5" id="KW-0418">Kinase</keyword>
<dbReference type="CDD" id="cd00082">
    <property type="entry name" value="HisKA"/>
    <property type="match status" value="1"/>
</dbReference>
<dbReference type="SMART" id="SM00387">
    <property type="entry name" value="HATPase_c"/>
    <property type="match status" value="1"/>
</dbReference>
<dbReference type="CDD" id="cd00075">
    <property type="entry name" value="HATPase"/>
    <property type="match status" value="1"/>
</dbReference>
<dbReference type="InterPro" id="IPR003594">
    <property type="entry name" value="HATPase_dom"/>
</dbReference>
<keyword evidence="6" id="KW-0902">Two-component regulatory system</keyword>
<dbReference type="SUPFAM" id="SSF47384">
    <property type="entry name" value="Homodimeric domain of signal transducing histidine kinase"/>
    <property type="match status" value="1"/>
</dbReference>
<accession>A0A225NEF2</accession>
<feature type="transmembrane region" description="Helical" evidence="8">
    <location>
        <begin position="193"/>
        <end position="215"/>
    </location>
</feature>
<evidence type="ECO:0000313" key="11">
    <source>
        <dbReference type="Proteomes" id="UP000215377"/>
    </source>
</evidence>
<feature type="compositionally biased region" description="Basic and acidic residues" evidence="7">
    <location>
        <begin position="476"/>
        <end position="486"/>
    </location>
</feature>
<dbReference type="InterPro" id="IPR004358">
    <property type="entry name" value="Sig_transdc_His_kin-like_C"/>
</dbReference>
<dbReference type="Proteomes" id="UP000215377">
    <property type="component" value="Unassembled WGS sequence"/>
</dbReference>
<feature type="transmembrane region" description="Helical" evidence="8">
    <location>
        <begin position="12"/>
        <end position="31"/>
    </location>
</feature>
<dbReference type="EMBL" id="AQQR01000010">
    <property type="protein sequence ID" value="OWU70983.1"/>
    <property type="molecule type" value="Genomic_DNA"/>
</dbReference>
<dbReference type="Pfam" id="PF00512">
    <property type="entry name" value="HisKA"/>
    <property type="match status" value="1"/>
</dbReference>
<comment type="caution">
    <text evidence="10">The sequence shown here is derived from an EMBL/GenBank/DDBJ whole genome shotgun (WGS) entry which is preliminary data.</text>
</comment>
<dbReference type="PANTHER" id="PTHR43711">
    <property type="entry name" value="TWO-COMPONENT HISTIDINE KINASE"/>
    <property type="match status" value="1"/>
</dbReference>
<keyword evidence="8" id="KW-0472">Membrane</keyword>
<dbReference type="Gene3D" id="1.10.287.130">
    <property type="match status" value="1"/>
</dbReference>
<evidence type="ECO:0000259" key="9">
    <source>
        <dbReference type="PROSITE" id="PS50109"/>
    </source>
</evidence>
<feature type="domain" description="Histidine kinase" evidence="9">
    <location>
        <begin position="262"/>
        <end position="472"/>
    </location>
</feature>
<name>A0A225NEF2_9RHOB</name>
<feature type="transmembrane region" description="Helical" evidence="8">
    <location>
        <begin position="154"/>
        <end position="173"/>
    </location>
</feature>
<keyword evidence="4" id="KW-0808">Transferase</keyword>
<dbReference type="PANTHER" id="PTHR43711:SF1">
    <property type="entry name" value="HISTIDINE KINASE 1"/>
    <property type="match status" value="1"/>
</dbReference>
<feature type="transmembrane region" description="Helical" evidence="8">
    <location>
        <begin position="97"/>
        <end position="116"/>
    </location>
</feature>
<reference evidence="10 11" key="1">
    <citation type="submission" date="2013-04" db="EMBL/GenBank/DDBJ databases">
        <title>Oceanicola sp. 22II1-22F33 Genome Sequencing.</title>
        <authorList>
            <person name="Lai Q."/>
            <person name="Li G."/>
            <person name="Shao Z."/>
        </authorList>
    </citation>
    <scope>NUCLEOTIDE SEQUENCE [LARGE SCALE GENOMIC DNA]</scope>
    <source>
        <strain evidence="10 11">22II1-22F33</strain>
    </source>
</reference>
<evidence type="ECO:0000256" key="2">
    <source>
        <dbReference type="ARBA" id="ARBA00012438"/>
    </source>
</evidence>
<dbReference type="Gene3D" id="3.30.565.10">
    <property type="entry name" value="Histidine kinase-like ATPase, C-terminal domain"/>
    <property type="match status" value="1"/>
</dbReference>
<sequence>MNGMLDLRTIFALGVTTAALEGVTWLLFWIAWRRLDALKYFAAGFSTMSIALVLMTLRGSEVPAWWIVIDNLLIKLGLVLIAIGLSRFLEQPPRTKLMFGMVAALLLAWIASVQLAPSNVSVRFLLSAMFTLGMMSLMSLSLARDRSMPRMLRWVMIAVLVYYMVISVVATILEFRAPPDPGGLALLGDRHAWYLLQGNIVLTGMFASLILMVSWRLSADLRANNAALLDEIEQRRRLERELSASLDTERQLREEQADFTRLVSHEFRTPLATIRNATEMIGLAGRGIDPDARDRLTGISQSLDRLSALIDRFLSGSDEGGFHPEPLPPDDLLADVMLHFDMVGGGDRLRVCPAEVGTELRADADMLLTAIINLIDNALKYAPPDSPVELAILADRDTAIIRVSDRGIGIPDADRTRIGRRFVRASNTTPGTGTGMGLYAARRLVSYHGGEVVLAPRPGGGTIAEIRLPSTNASPEPREQKEPEWH</sequence>
<dbReference type="PROSITE" id="PS50109">
    <property type="entry name" value="HIS_KIN"/>
    <property type="match status" value="1"/>
</dbReference>
<dbReference type="InterPro" id="IPR036890">
    <property type="entry name" value="HATPase_C_sf"/>
</dbReference>
<proteinExistence type="predicted"/>
<evidence type="ECO:0000256" key="7">
    <source>
        <dbReference type="SAM" id="MobiDB-lite"/>
    </source>
</evidence>
<comment type="catalytic activity">
    <reaction evidence="1">
        <text>ATP + protein L-histidine = ADP + protein N-phospho-L-histidine.</text>
        <dbReference type="EC" id="2.7.13.3"/>
    </reaction>
</comment>
<dbReference type="InterPro" id="IPR036097">
    <property type="entry name" value="HisK_dim/P_sf"/>
</dbReference>
<protein>
    <recommendedName>
        <fullName evidence="2">histidine kinase</fullName>
        <ecNumber evidence="2">2.7.13.3</ecNumber>
    </recommendedName>
</protein>